<feature type="transmembrane region" description="Helical" evidence="6">
    <location>
        <begin position="296"/>
        <end position="319"/>
    </location>
</feature>
<evidence type="ECO:0000256" key="5">
    <source>
        <dbReference type="ARBA" id="ARBA00023136"/>
    </source>
</evidence>
<dbReference type="Pfam" id="PF00892">
    <property type="entry name" value="EamA"/>
    <property type="match status" value="2"/>
</dbReference>
<evidence type="ECO:0000259" key="7">
    <source>
        <dbReference type="Pfam" id="PF00892"/>
    </source>
</evidence>
<feature type="transmembrane region" description="Helical" evidence="6">
    <location>
        <begin position="237"/>
        <end position="258"/>
    </location>
</feature>
<dbReference type="InterPro" id="IPR030184">
    <property type="entry name" value="WAT1-related"/>
</dbReference>
<comment type="similarity">
    <text evidence="2 6">Belongs to the drug/metabolite transporter (DMT) superfamily. Plant drug/metabolite exporter (P-DME) (TC 2.A.7.4) family.</text>
</comment>
<feature type="transmembrane region" description="Helical" evidence="6">
    <location>
        <begin position="108"/>
        <end position="129"/>
    </location>
</feature>
<feature type="transmembrane region" description="Helical" evidence="6">
    <location>
        <begin position="141"/>
        <end position="159"/>
    </location>
</feature>
<dbReference type="Proteomes" id="UP001202328">
    <property type="component" value="Unassembled WGS sequence"/>
</dbReference>
<keyword evidence="4 6" id="KW-1133">Transmembrane helix</keyword>
<dbReference type="SUPFAM" id="SSF103481">
    <property type="entry name" value="Multidrug resistance efflux transporter EmrE"/>
    <property type="match status" value="2"/>
</dbReference>
<dbReference type="EMBL" id="JAJJMB010003208">
    <property type="protein sequence ID" value="KAI3948962.1"/>
    <property type="molecule type" value="Genomic_DNA"/>
</dbReference>
<keyword evidence="3 6" id="KW-0812">Transmembrane</keyword>
<evidence type="ECO:0000256" key="1">
    <source>
        <dbReference type="ARBA" id="ARBA00004141"/>
    </source>
</evidence>
<dbReference type="InterPro" id="IPR037185">
    <property type="entry name" value="EmrE-like"/>
</dbReference>
<keyword evidence="5 6" id="KW-0472">Membrane</keyword>
<evidence type="ECO:0000256" key="2">
    <source>
        <dbReference type="ARBA" id="ARBA00007635"/>
    </source>
</evidence>
<feature type="domain" description="EamA" evidence="7">
    <location>
        <begin position="19"/>
        <end position="156"/>
    </location>
</feature>
<dbReference type="GO" id="GO:0016020">
    <property type="term" value="C:membrane"/>
    <property type="evidence" value="ECO:0007669"/>
    <property type="project" value="UniProtKB-SubCell"/>
</dbReference>
<sequence length="379" mass="40697">MASGVAVIERETIWKAHTTLAIVQILYGGYHIISSVALNAGINQIVFCVYRDLIALSLLAPVAYFRDKRIRLPINFSLLVSFFFLGLTGVFGNQLLFLMGLGYTNPTYAAAVQPAIPVFTFVLAAFMGTEKVNLLKTEGQLKVGGTIVCVSGAILMVLFKGPSIFGEDVTELLHGAATNDLIAGAQPERAGWLISGLLGIGLTKFHIGMLCLIGNCFCMAVYLSFQAPLLMKYPASLSVTAYSYFFGAMFMVIAGISATDENTVWTLTPSELAAVFYAGIVASAINYGATTWSNKILGPALVALYMPLQPFASAFLSKIFLGDAIYLGSIIGGSLIIAGLYIVTWASYRERQEAIAMISHIDQDVEPLLHGDLPLNKGS</sequence>
<name>A0AAD4T9A6_9MAGN</name>
<keyword evidence="9" id="KW-1185">Reference proteome</keyword>
<proteinExistence type="inferred from homology"/>
<feature type="transmembrane region" description="Helical" evidence="6">
    <location>
        <begin position="325"/>
        <end position="348"/>
    </location>
</feature>
<dbReference type="AlphaFoldDB" id="A0AAD4T9A6"/>
<evidence type="ECO:0000313" key="9">
    <source>
        <dbReference type="Proteomes" id="UP001202328"/>
    </source>
</evidence>
<comment type="subcellular location">
    <subcellularLocation>
        <location evidence="1 6">Membrane</location>
        <topology evidence="1 6">Multi-pass membrane protein</topology>
    </subcellularLocation>
</comment>
<feature type="transmembrane region" description="Helical" evidence="6">
    <location>
        <begin position="20"/>
        <end position="38"/>
    </location>
</feature>
<feature type="domain" description="EamA" evidence="7">
    <location>
        <begin position="207"/>
        <end position="344"/>
    </location>
</feature>
<comment type="caution">
    <text evidence="8">The sequence shown here is derived from an EMBL/GenBank/DDBJ whole genome shotgun (WGS) entry which is preliminary data.</text>
</comment>
<evidence type="ECO:0000256" key="6">
    <source>
        <dbReference type="RuleBase" id="RU363077"/>
    </source>
</evidence>
<feature type="transmembrane region" description="Helical" evidence="6">
    <location>
        <begin position="76"/>
        <end position="96"/>
    </location>
</feature>
<protein>
    <recommendedName>
        <fullName evidence="6">WAT1-related protein</fullName>
    </recommendedName>
</protein>
<evidence type="ECO:0000256" key="4">
    <source>
        <dbReference type="ARBA" id="ARBA00022989"/>
    </source>
</evidence>
<accession>A0AAD4T9A6</accession>
<evidence type="ECO:0000313" key="8">
    <source>
        <dbReference type="EMBL" id="KAI3948962.1"/>
    </source>
</evidence>
<dbReference type="GO" id="GO:0022857">
    <property type="term" value="F:transmembrane transporter activity"/>
    <property type="evidence" value="ECO:0007669"/>
    <property type="project" value="InterPro"/>
</dbReference>
<dbReference type="PANTHER" id="PTHR31218">
    <property type="entry name" value="WAT1-RELATED PROTEIN"/>
    <property type="match status" value="1"/>
</dbReference>
<gene>
    <name evidence="8" type="ORF">MKW98_021568</name>
</gene>
<feature type="transmembrane region" description="Helical" evidence="6">
    <location>
        <begin position="270"/>
        <end position="289"/>
    </location>
</feature>
<reference evidence="8" key="1">
    <citation type="submission" date="2022-04" db="EMBL/GenBank/DDBJ databases">
        <title>A functionally conserved STORR gene fusion in Papaver species that diverged 16.8 million years ago.</title>
        <authorList>
            <person name="Catania T."/>
        </authorList>
    </citation>
    <scope>NUCLEOTIDE SEQUENCE</scope>
    <source>
        <strain evidence="8">S-188037</strain>
    </source>
</reference>
<dbReference type="InterPro" id="IPR000620">
    <property type="entry name" value="EamA_dom"/>
</dbReference>
<organism evidence="8 9">
    <name type="scientific">Papaver atlanticum</name>
    <dbReference type="NCBI Taxonomy" id="357466"/>
    <lineage>
        <taxon>Eukaryota</taxon>
        <taxon>Viridiplantae</taxon>
        <taxon>Streptophyta</taxon>
        <taxon>Embryophyta</taxon>
        <taxon>Tracheophyta</taxon>
        <taxon>Spermatophyta</taxon>
        <taxon>Magnoliopsida</taxon>
        <taxon>Ranunculales</taxon>
        <taxon>Papaveraceae</taxon>
        <taxon>Papaveroideae</taxon>
        <taxon>Papaver</taxon>
    </lineage>
</organism>
<evidence type="ECO:0000256" key="3">
    <source>
        <dbReference type="ARBA" id="ARBA00022692"/>
    </source>
</evidence>